<organism evidence="1 2">
    <name type="scientific">Jiulongibacter sediminis</name>
    <dbReference type="NCBI Taxonomy" id="1605367"/>
    <lineage>
        <taxon>Bacteria</taxon>
        <taxon>Pseudomonadati</taxon>
        <taxon>Bacteroidota</taxon>
        <taxon>Cytophagia</taxon>
        <taxon>Cytophagales</taxon>
        <taxon>Leadbetterellaceae</taxon>
        <taxon>Jiulongibacter</taxon>
    </lineage>
</organism>
<accession>A0A0P7BMY3</accession>
<name>A0A0P7BMY3_9BACT</name>
<dbReference type="Proteomes" id="UP000050454">
    <property type="component" value="Unassembled WGS sequence"/>
</dbReference>
<keyword evidence="2" id="KW-1185">Reference proteome</keyword>
<gene>
    <name evidence="1" type="ORF">AFM12_08340</name>
</gene>
<reference evidence="1 2" key="1">
    <citation type="submission" date="2015-07" db="EMBL/GenBank/DDBJ databases">
        <title>The draft genome sequence of Leadbetterella sp. JN14-9.</title>
        <authorList>
            <person name="Liu Y."/>
            <person name="Du J."/>
            <person name="Shao Z."/>
        </authorList>
    </citation>
    <scope>NUCLEOTIDE SEQUENCE [LARGE SCALE GENOMIC DNA]</scope>
    <source>
        <strain evidence="1 2">JN14-9</strain>
    </source>
</reference>
<dbReference type="AlphaFoldDB" id="A0A0P7BMY3"/>
<comment type="caution">
    <text evidence="1">The sequence shown here is derived from an EMBL/GenBank/DDBJ whole genome shotgun (WGS) entry which is preliminary data.</text>
</comment>
<protein>
    <submittedName>
        <fullName evidence="1">Uncharacterized protein</fullName>
    </submittedName>
</protein>
<sequence>MSSCFSNDIGYTFVNNTKYNIQIRPFEFGKNGELIDIEMDLVNIEIPPNGKTERVYASLHGDGSPSSFWSNFEIKNLHVLLSDTVSFVITCDSLNNSELPFPYCIETDSLYQKFDFLFEPESRILGEKDFIAGRKVFSQYFYVIEESDLDNL</sequence>
<proteinExistence type="predicted"/>
<evidence type="ECO:0000313" key="2">
    <source>
        <dbReference type="Proteomes" id="UP000050454"/>
    </source>
</evidence>
<dbReference type="EMBL" id="LGTQ01000006">
    <property type="protein sequence ID" value="KPM48608.1"/>
    <property type="molecule type" value="Genomic_DNA"/>
</dbReference>
<evidence type="ECO:0000313" key="1">
    <source>
        <dbReference type="EMBL" id="KPM48608.1"/>
    </source>
</evidence>